<dbReference type="GO" id="GO:0039694">
    <property type="term" value="P:viral RNA genome replication"/>
    <property type="evidence" value="ECO:0007669"/>
    <property type="project" value="InterPro"/>
</dbReference>
<dbReference type="Pfam" id="PF03431">
    <property type="entry name" value="RNA_replicase_B"/>
    <property type="match status" value="1"/>
</dbReference>
<dbReference type="Proteomes" id="UP000681464">
    <property type="component" value="Segment"/>
</dbReference>
<accession>A0A8S5KZ94</accession>
<evidence type="ECO:0000256" key="3">
    <source>
        <dbReference type="ARBA" id="ARBA00022679"/>
    </source>
</evidence>
<keyword evidence="9" id="KW-0479">Metal-binding</keyword>
<comment type="cofactor">
    <cofactor evidence="9">
        <name>Mg(2+)</name>
        <dbReference type="ChEBI" id="CHEBI:18420"/>
    </cofactor>
    <text evidence="9">Binds 2 Mg(2+) per subunit.</text>
</comment>
<evidence type="ECO:0000256" key="9">
    <source>
        <dbReference type="PIRSR" id="PIRSR605093-1"/>
    </source>
</evidence>
<dbReference type="InterPro" id="IPR007096">
    <property type="entry name" value="RNA-dir_Rpol_cat_phage"/>
</dbReference>
<dbReference type="InterPro" id="IPR043502">
    <property type="entry name" value="DNA/RNA_pol_sf"/>
</dbReference>
<dbReference type="GeneID" id="80398991"/>
<evidence type="ECO:0000259" key="10">
    <source>
        <dbReference type="PROSITE" id="PS50522"/>
    </source>
</evidence>
<evidence type="ECO:0000256" key="2">
    <source>
        <dbReference type="ARBA" id="ARBA00022484"/>
    </source>
</evidence>
<evidence type="ECO:0000313" key="11">
    <source>
        <dbReference type="EMBL" id="DAD50624.1"/>
    </source>
</evidence>
<evidence type="ECO:0000256" key="7">
    <source>
        <dbReference type="ARBA" id="ARBA00030248"/>
    </source>
</evidence>
<feature type="binding site" evidence="9">
    <location>
        <position position="353"/>
    </location>
    <ligand>
        <name>Mg(2+)</name>
        <dbReference type="ChEBI" id="CHEBI:18420"/>
        <label>2</label>
    </ligand>
</feature>
<organism evidence="11 12">
    <name type="scientific">ssRNA phage SRR6960507_6</name>
    <dbReference type="NCBI Taxonomy" id="2786516"/>
    <lineage>
        <taxon>Viruses</taxon>
        <taxon>Riboviria</taxon>
        <taxon>Orthornavirae</taxon>
        <taxon>Lenarviricota</taxon>
        <taxon>Leviviricetes</taxon>
        <taxon>Norzivirales</taxon>
        <taxon>Fiersviridae</taxon>
        <taxon>Sehpovirus</taxon>
        <taxon>Sehpovirus borboradaptatum</taxon>
    </lineage>
</organism>
<name>A0A8S5KZ94_9VIRU</name>
<keyword evidence="3" id="KW-0808">Transferase</keyword>
<dbReference type="KEGG" id="vg:80398991"/>
<reference evidence="11" key="1">
    <citation type="submission" date="2020-09" db="EMBL/GenBank/DDBJ databases">
        <title>Leviviricetes taxonomy.</title>
        <authorList>
            <person name="Stockdale S.R."/>
            <person name="Callanan J."/>
            <person name="Adriaenssens E.M."/>
            <person name="Kuhn J.H."/>
            <person name="Rumnieks J."/>
            <person name="Shkoporov A."/>
            <person name="Draper L.A."/>
            <person name="Ross P."/>
            <person name="Hill C."/>
        </authorList>
    </citation>
    <scope>NUCLEOTIDE SEQUENCE</scope>
</reference>
<evidence type="ECO:0000313" key="12">
    <source>
        <dbReference type="Proteomes" id="UP000681464"/>
    </source>
</evidence>
<evidence type="ECO:0000256" key="5">
    <source>
        <dbReference type="ARBA" id="ARBA00022741"/>
    </source>
</evidence>
<keyword evidence="12" id="KW-1185">Reference proteome</keyword>
<feature type="domain" description="RdRp catalytic" evidence="10">
    <location>
        <begin position="253"/>
        <end position="384"/>
    </location>
</feature>
<keyword evidence="5" id="KW-0547">Nucleotide-binding</keyword>
<keyword evidence="2 11" id="KW-0696">RNA-directed RNA polymerase</keyword>
<evidence type="ECO:0000256" key="4">
    <source>
        <dbReference type="ARBA" id="ARBA00022695"/>
    </source>
</evidence>
<keyword evidence="9" id="KW-0460">Magnesium</keyword>
<dbReference type="InterPro" id="IPR005093">
    <property type="entry name" value="RNArep_beta"/>
</dbReference>
<dbReference type="EMBL" id="BK013577">
    <property type="protein sequence ID" value="DAD50624.1"/>
    <property type="molecule type" value="Genomic_RNA"/>
</dbReference>
<proteinExistence type="predicted"/>
<keyword evidence="6" id="KW-0693">Viral RNA replication</keyword>
<dbReference type="GO" id="GO:0000166">
    <property type="term" value="F:nucleotide binding"/>
    <property type="evidence" value="ECO:0007669"/>
    <property type="project" value="UniProtKB-KW"/>
</dbReference>
<evidence type="ECO:0000256" key="1">
    <source>
        <dbReference type="ARBA" id="ARBA00012494"/>
    </source>
</evidence>
<comment type="catalytic activity">
    <reaction evidence="8">
        <text>RNA(n) + a ribonucleoside 5'-triphosphate = RNA(n+1) + diphosphate</text>
        <dbReference type="Rhea" id="RHEA:21248"/>
        <dbReference type="Rhea" id="RHEA-COMP:14527"/>
        <dbReference type="Rhea" id="RHEA-COMP:17342"/>
        <dbReference type="ChEBI" id="CHEBI:33019"/>
        <dbReference type="ChEBI" id="CHEBI:61557"/>
        <dbReference type="ChEBI" id="CHEBI:140395"/>
        <dbReference type="EC" id="2.7.7.48"/>
    </reaction>
</comment>
<dbReference type="GO" id="GO:0046872">
    <property type="term" value="F:metal ion binding"/>
    <property type="evidence" value="ECO:0007669"/>
    <property type="project" value="UniProtKB-KW"/>
</dbReference>
<protein>
    <recommendedName>
        <fullName evidence="1">RNA-directed RNA polymerase</fullName>
        <ecNumber evidence="1">2.7.7.48</ecNumber>
    </recommendedName>
    <alternativeName>
        <fullName evidence="7">RNA replicase beta chain</fullName>
    </alternativeName>
</protein>
<dbReference type="SUPFAM" id="SSF56672">
    <property type="entry name" value="DNA/RNA polymerases"/>
    <property type="match status" value="1"/>
</dbReference>
<sequence length="542" mass="61494">MITPDTKVADGLTERFYIRLCAVIDSPLANFCSELLQKKEYTRLLDVSVNPLEYDSAREFADDYLVVSFFKKYPDFPVQVDREGAALKKWRDAEASCRIVNLFHQSWLEGGTPYPFRVSSHFENARRKIAKILGVVDYRVIAANCRFGPGIDLSTRGLKHSTYNKFATRGSCTPWVIPLASDLFSEDYREDFFQQAELAVGNRLAFVPKNAKTHRSIGVEPRWNIFTQLGIGEAIVNRLQLIGIDLKDQSRNQLSAKRALTSKLATLDLSNASDSLSKVFAYSMLPDDWADLLSKARSPTSTYRGEVIPLEKFSSMGNGYTFPLETLIFYALAFSVVEDLGADTDEIRVYGDDIIVPSEAASALIETLSYAGFSINIDKTFIEGVFFESCGSDFWCGVNVRPFFQRRALHRVSDLYILANQIIEYACQETDFADNRWFGLWEWVVSQIPPRGRLYGSRGTAGVLAAPFDLCKPRRAGNGWEGWRFDSWVPVSRKGYGGDFHGHLYTKLSADVDTGNWYDIPKSSVWRRRQSYVSTYREFTWV</sequence>
<gene>
    <name evidence="11" type="primary">SRR6960507_6_4</name>
</gene>
<dbReference type="EC" id="2.7.7.48" evidence="1"/>
<feature type="binding site" evidence="9">
    <location>
        <position position="268"/>
    </location>
    <ligand>
        <name>Mg(2+)</name>
        <dbReference type="ChEBI" id="CHEBI:18420"/>
        <label>2</label>
    </ligand>
</feature>
<evidence type="ECO:0000256" key="6">
    <source>
        <dbReference type="ARBA" id="ARBA00022953"/>
    </source>
</evidence>
<dbReference type="RefSeq" id="YP_010769857.1">
    <property type="nucleotide sequence ID" value="NC_074091.1"/>
</dbReference>
<keyword evidence="4" id="KW-0548">Nucleotidyltransferase</keyword>
<dbReference type="GO" id="GO:0003968">
    <property type="term" value="F:RNA-directed RNA polymerase activity"/>
    <property type="evidence" value="ECO:0007669"/>
    <property type="project" value="UniProtKB-KW"/>
</dbReference>
<evidence type="ECO:0000256" key="8">
    <source>
        <dbReference type="ARBA" id="ARBA00048744"/>
    </source>
</evidence>
<dbReference type="PROSITE" id="PS50522">
    <property type="entry name" value="RDRP_PHAGE"/>
    <property type="match status" value="1"/>
</dbReference>
<feature type="binding site" evidence="9">
    <location>
        <position position="352"/>
    </location>
    <ligand>
        <name>Mg(2+)</name>
        <dbReference type="ChEBI" id="CHEBI:18420"/>
        <label>2</label>
    </ligand>
</feature>